<dbReference type="UniPathway" id="UPA00344"/>
<dbReference type="SFLD" id="SFLDS00029">
    <property type="entry name" value="Radical_SAM"/>
    <property type="match status" value="1"/>
</dbReference>
<dbReference type="GO" id="GO:0006777">
    <property type="term" value="P:Mo-molybdopterin cofactor biosynthetic process"/>
    <property type="evidence" value="ECO:0007669"/>
    <property type="project" value="UniProtKB-KW"/>
</dbReference>
<dbReference type="GO" id="GO:0005525">
    <property type="term" value="F:GTP binding"/>
    <property type="evidence" value="ECO:0007669"/>
    <property type="project" value="UniProtKB-KW"/>
</dbReference>
<dbReference type="SFLD" id="SFLDG01067">
    <property type="entry name" value="SPASM/twitch_domain_containing"/>
    <property type="match status" value="1"/>
</dbReference>
<evidence type="ECO:0000256" key="6">
    <source>
        <dbReference type="ARBA" id="ARBA00012167"/>
    </source>
</evidence>
<keyword evidence="12" id="KW-0547">Nucleotide-binding</keyword>
<dbReference type="NCBIfam" id="NF006870">
    <property type="entry name" value="PRK09364.1"/>
    <property type="match status" value="1"/>
</dbReference>
<evidence type="ECO:0000256" key="9">
    <source>
        <dbReference type="ARBA" id="ARBA00022485"/>
    </source>
</evidence>
<comment type="cofactor">
    <cofactor evidence="2">
        <name>[4Fe-4S] cluster</name>
        <dbReference type="ChEBI" id="CHEBI:49883"/>
    </cofactor>
</comment>
<evidence type="ECO:0000313" key="23">
    <source>
        <dbReference type="Ensembl" id="ENSSAUP00010011725.1"/>
    </source>
</evidence>
<comment type="similarity">
    <text evidence="5">In the N-terminal section; belongs to the radical SAM superfamily. MoaA family.</text>
</comment>
<comment type="similarity">
    <text evidence="4">In the C-terminal section; belongs to the MoaC family.</text>
</comment>
<dbReference type="InterPro" id="IPR002820">
    <property type="entry name" value="Mopterin_CF_biosynth-C_dom"/>
</dbReference>
<dbReference type="SMART" id="SM00729">
    <property type="entry name" value="Elp3"/>
    <property type="match status" value="1"/>
</dbReference>
<dbReference type="EC" id="4.6.1.17" evidence="7"/>
<dbReference type="InterPro" id="IPR000385">
    <property type="entry name" value="MoaA_NifB_PqqE_Fe-S-bd_CS"/>
</dbReference>
<dbReference type="InParanoid" id="A0A671UCP0"/>
<evidence type="ECO:0000256" key="11">
    <source>
        <dbReference type="ARBA" id="ARBA00022723"/>
    </source>
</evidence>
<dbReference type="GO" id="GO:0046872">
    <property type="term" value="F:metal ion binding"/>
    <property type="evidence" value="ECO:0007669"/>
    <property type="project" value="UniProtKB-KW"/>
</dbReference>
<keyword evidence="14" id="KW-0411">Iron-sulfur</keyword>
<evidence type="ECO:0000256" key="10">
    <source>
        <dbReference type="ARBA" id="ARBA00022691"/>
    </source>
</evidence>
<protein>
    <recommendedName>
        <fullName evidence="8">Molybdenum cofactor biosynthesis protein 1</fullName>
        <ecNumber evidence="6">4.1.99.22</ecNumber>
        <ecNumber evidence="7">4.6.1.17</ecNumber>
    </recommendedName>
</protein>
<dbReference type="InterPro" id="IPR013785">
    <property type="entry name" value="Aldolase_TIM"/>
</dbReference>
<dbReference type="GO" id="GO:0061798">
    <property type="term" value="F:GTP 3',8'-cyclase activity"/>
    <property type="evidence" value="ECO:0007669"/>
    <property type="project" value="UniProtKB-EC"/>
</dbReference>
<dbReference type="PANTHER" id="PTHR22960">
    <property type="entry name" value="MOLYBDOPTERIN COFACTOR SYNTHESIS PROTEIN A"/>
    <property type="match status" value="1"/>
</dbReference>
<evidence type="ECO:0000256" key="20">
    <source>
        <dbReference type="ARBA" id="ARBA00063038"/>
    </source>
</evidence>
<evidence type="ECO:0000256" key="5">
    <source>
        <dbReference type="ARBA" id="ARBA00009862"/>
    </source>
</evidence>
<dbReference type="Gene3D" id="3.30.70.640">
    <property type="entry name" value="Molybdopterin cofactor biosynthesis C (MoaC) domain"/>
    <property type="match status" value="1"/>
</dbReference>
<gene>
    <name evidence="23" type="primary">MOCS1</name>
    <name evidence="23" type="synonym">mocs1</name>
</gene>
<evidence type="ECO:0000256" key="12">
    <source>
        <dbReference type="ARBA" id="ARBA00022741"/>
    </source>
</evidence>
<dbReference type="AlphaFoldDB" id="A0A671UCP0"/>
<dbReference type="HAMAP" id="MF_01224_B">
    <property type="entry name" value="MoaC_B"/>
    <property type="match status" value="1"/>
</dbReference>
<feature type="compositionally biased region" description="Polar residues" evidence="21">
    <location>
        <begin position="387"/>
        <end position="404"/>
    </location>
</feature>
<organism evidence="23 24">
    <name type="scientific">Sparus aurata</name>
    <name type="common">Gilthead sea bream</name>
    <dbReference type="NCBI Taxonomy" id="8175"/>
    <lineage>
        <taxon>Eukaryota</taxon>
        <taxon>Metazoa</taxon>
        <taxon>Chordata</taxon>
        <taxon>Craniata</taxon>
        <taxon>Vertebrata</taxon>
        <taxon>Euteleostomi</taxon>
        <taxon>Actinopterygii</taxon>
        <taxon>Neopterygii</taxon>
        <taxon>Teleostei</taxon>
        <taxon>Neoteleostei</taxon>
        <taxon>Acanthomorphata</taxon>
        <taxon>Eupercaria</taxon>
        <taxon>Spariformes</taxon>
        <taxon>Sparidae</taxon>
        <taxon>Sparus</taxon>
    </lineage>
</organism>
<dbReference type="InterPro" id="IPR050105">
    <property type="entry name" value="MoCo_biosynth_MoaA/MoaC"/>
</dbReference>
<keyword evidence="9" id="KW-0004">4Fe-4S</keyword>
<dbReference type="Proteomes" id="UP000472265">
    <property type="component" value="Chromosome 16"/>
</dbReference>
<keyword evidence="17" id="KW-0456">Lyase</keyword>
<dbReference type="FunFam" id="3.20.20.70:FF:000117">
    <property type="entry name" value="molybdenum cofactor biosynthesis protein 1"/>
    <property type="match status" value="1"/>
</dbReference>
<dbReference type="InterPro" id="IPR058240">
    <property type="entry name" value="rSAM_sf"/>
</dbReference>
<reference evidence="23" key="3">
    <citation type="submission" date="2025-09" db="UniProtKB">
        <authorList>
            <consortium name="Ensembl"/>
        </authorList>
    </citation>
    <scope>IDENTIFICATION</scope>
</reference>
<dbReference type="EC" id="4.1.99.22" evidence="6"/>
<dbReference type="Ensembl" id="ENSSAUT00010012483.1">
    <property type="protein sequence ID" value="ENSSAUP00010011725.1"/>
    <property type="gene ID" value="ENSSAUG00010005226.1"/>
</dbReference>
<feature type="region of interest" description="Disordered" evidence="21">
    <location>
        <begin position="565"/>
        <end position="590"/>
    </location>
</feature>
<keyword evidence="13" id="KW-0408">Iron</keyword>
<evidence type="ECO:0000256" key="18">
    <source>
        <dbReference type="ARBA" id="ARBA00048697"/>
    </source>
</evidence>
<dbReference type="Gene3D" id="3.20.20.70">
    <property type="entry name" value="Aldolase class I"/>
    <property type="match status" value="1"/>
</dbReference>
<proteinExistence type="inferred from homology"/>
<dbReference type="SUPFAM" id="SSF55040">
    <property type="entry name" value="Molybdenum cofactor biosynthesis protein C, MoaC"/>
    <property type="match status" value="1"/>
</dbReference>
<dbReference type="NCBIfam" id="NF001199">
    <property type="entry name" value="PRK00164.2-1"/>
    <property type="match status" value="1"/>
</dbReference>
<evidence type="ECO:0000256" key="14">
    <source>
        <dbReference type="ARBA" id="ARBA00023014"/>
    </source>
</evidence>
<keyword evidence="15" id="KW-0342">GTP-binding</keyword>
<evidence type="ECO:0000256" key="8">
    <source>
        <dbReference type="ARBA" id="ARBA00015273"/>
    </source>
</evidence>
<feature type="domain" description="Radical SAM core" evidence="22">
    <location>
        <begin position="84"/>
        <end position="297"/>
    </location>
</feature>
<dbReference type="NCBIfam" id="TIGR00581">
    <property type="entry name" value="moaC"/>
    <property type="match status" value="1"/>
</dbReference>
<dbReference type="Pfam" id="PF04055">
    <property type="entry name" value="Radical_SAM"/>
    <property type="match status" value="1"/>
</dbReference>
<sequence>MAAHARMFGRFFDRQNSVTYLKKLCLNRNNQRLCSGATHKKNKLELGNSTLSAPNFNASLKTRPKEKRRPDNSLLPFSAILTDGFGRRHSYLRISLTEKCNLRCQYCMPEEGVKLTSRAQLLSTLEVLTLARLFVQEGVEKIRLTGGEPLIRPDVLDIISELRKLEGLKTIAVTTNGMNLARLLPKLKDAGLDLINISLDSLVPAKFEFIVRRKGFHKVMEGIDRAIEMGYNPVKVNCVVMRGLNEDELLDFVALTEKKPLEVRFIEYMPFDGNKWNFKKMVSYQEMLDHIRQQWPNLEKLQTGHSDTAKTFKVHGFKGQFGFITSMSDHFCGSCNRLRITADGSLKVCLFGNSEVSLRDVLRSGASDEELLQIIGGAVGKKKKQHAGTTSQRPSSLPKSQDSQKVFPVVCQLTNDTLLSTTPAPFNGHSGSRREDYLCLPDCTKQAAHICCSKSLVRRSKNVKSHINKAKPSGKDGFHSVVPLHSSDFGLTINICHTKTASISTHTNIMSYVNEDCLRYAQARGPTALMSHLLRTPGTPIFCTLPVNAKLSLKYDNVRLFHSQSSSKDPSVKLDQTKSDMKGHHDETTEAKLTHTDAQGRATMVDVGGKIPTRRTATAHATVILGHTAFQLLRDNQLAKGDALAVAQLAGIMASKQTSALIPLCHLLPLDHTSVTFELNELHNAAVITAVCHTTGRTGVEMEALTAVSVAALTVYDMCKAVSHDIIITDVKLLRKTGGKRDFNRHP</sequence>
<accession>A0A671UCP0</accession>
<feature type="compositionally biased region" description="Basic and acidic residues" evidence="21">
    <location>
        <begin position="570"/>
        <end position="590"/>
    </location>
</feature>
<dbReference type="SFLD" id="SFLDG01383">
    <property type="entry name" value="cyclic_pyranopterin_phosphate"/>
    <property type="match status" value="1"/>
</dbReference>
<evidence type="ECO:0000256" key="19">
    <source>
        <dbReference type="ARBA" id="ARBA00054222"/>
    </source>
</evidence>
<dbReference type="CDD" id="cd01420">
    <property type="entry name" value="MoaC_PE"/>
    <property type="match status" value="1"/>
</dbReference>
<dbReference type="InterPro" id="IPR013483">
    <property type="entry name" value="MoaA"/>
</dbReference>
<dbReference type="Pfam" id="PF06463">
    <property type="entry name" value="Mob_synth_C"/>
    <property type="match status" value="1"/>
</dbReference>
<dbReference type="InterPro" id="IPR040064">
    <property type="entry name" value="MoaA-like"/>
</dbReference>
<keyword evidence="10" id="KW-0949">S-adenosyl-L-methionine</keyword>
<evidence type="ECO:0000256" key="1">
    <source>
        <dbReference type="ARBA" id="ARBA00001637"/>
    </source>
</evidence>
<dbReference type="InterPro" id="IPR010505">
    <property type="entry name" value="MoaA_twitch"/>
</dbReference>
<dbReference type="PROSITE" id="PS01305">
    <property type="entry name" value="MOAA_NIFB_PQQE"/>
    <property type="match status" value="1"/>
</dbReference>
<keyword evidence="16" id="KW-0501">Molybdenum cofactor biosynthesis</keyword>
<evidence type="ECO:0000256" key="16">
    <source>
        <dbReference type="ARBA" id="ARBA00023150"/>
    </source>
</evidence>
<dbReference type="CDD" id="cd21117">
    <property type="entry name" value="Twitch_MoaA"/>
    <property type="match status" value="1"/>
</dbReference>
<comment type="catalytic activity">
    <reaction evidence="1">
        <text>(8S)-3',8-cyclo-7,8-dihydroguanosine 5'-triphosphate = cyclic pyranopterin phosphate + diphosphate</text>
        <dbReference type="Rhea" id="RHEA:49580"/>
        <dbReference type="ChEBI" id="CHEBI:33019"/>
        <dbReference type="ChEBI" id="CHEBI:59648"/>
        <dbReference type="ChEBI" id="CHEBI:131766"/>
        <dbReference type="EC" id="4.6.1.17"/>
    </reaction>
</comment>
<dbReference type="NCBIfam" id="TIGR02666">
    <property type="entry name" value="moaA"/>
    <property type="match status" value="1"/>
</dbReference>
<dbReference type="InterPro" id="IPR007197">
    <property type="entry name" value="rSAM"/>
</dbReference>
<dbReference type="SFLD" id="SFLDG01386">
    <property type="entry name" value="main_SPASM_domain-containing"/>
    <property type="match status" value="1"/>
</dbReference>
<dbReference type="CDD" id="cd01335">
    <property type="entry name" value="Radical_SAM"/>
    <property type="match status" value="1"/>
</dbReference>
<dbReference type="PANTHER" id="PTHR22960:SF0">
    <property type="entry name" value="MOLYBDENUM COFACTOR BIOSYNTHESIS PROTEIN 1"/>
    <property type="match status" value="1"/>
</dbReference>
<dbReference type="PROSITE" id="PS51918">
    <property type="entry name" value="RADICAL_SAM"/>
    <property type="match status" value="1"/>
</dbReference>
<dbReference type="Pfam" id="PF01967">
    <property type="entry name" value="MoaC"/>
    <property type="match status" value="1"/>
</dbReference>
<evidence type="ECO:0000313" key="24">
    <source>
        <dbReference type="Proteomes" id="UP000472265"/>
    </source>
</evidence>
<reference evidence="23" key="1">
    <citation type="submission" date="2021-04" db="EMBL/GenBank/DDBJ databases">
        <authorList>
            <consortium name="Wellcome Sanger Institute Data Sharing"/>
        </authorList>
    </citation>
    <scope>NUCLEOTIDE SEQUENCE [LARGE SCALE GENOMIC DNA]</scope>
</reference>
<evidence type="ECO:0000256" key="17">
    <source>
        <dbReference type="ARBA" id="ARBA00023239"/>
    </source>
</evidence>
<evidence type="ECO:0000256" key="4">
    <source>
        <dbReference type="ARBA" id="ARBA00008484"/>
    </source>
</evidence>
<evidence type="ECO:0000256" key="13">
    <source>
        <dbReference type="ARBA" id="ARBA00023004"/>
    </source>
</evidence>
<dbReference type="InterPro" id="IPR006638">
    <property type="entry name" value="Elp3/MiaA/NifB-like_rSAM"/>
</dbReference>
<dbReference type="GO" id="GO:0051539">
    <property type="term" value="F:4 iron, 4 sulfur cluster binding"/>
    <property type="evidence" value="ECO:0007669"/>
    <property type="project" value="UniProtKB-KW"/>
</dbReference>
<dbReference type="OMA" id="QTVHMTS"/>
<evidence type="ECO:0000256" key="2">
    <source>
        <dbReference type="ARBA" id="ARBA00001966"/>
    </source>
</evidence>
<dbReference type="InterPro" id="IPR023045">
    <property type="entry name" value="MoaC"/>
</dbReference>
<evidence type="ECO:0000259" key="22">
    <source>
        <dbReference type="PROSITE" id="PS51918"/>
    </source>
</evidence>
<evidence type="ECO:0000256" key="15">
    <source>
        <dbReference type="ARBA" id="ARBA00023134"/>
    </source>
</evidence>
<evidence type="ECO:0000256" key="7">
    <source>
        <dbReference type="ARBA" id="ARBA00012575"/>
    </source>
</evidence>
<dbReference type="GeneTree" id="ENSGT00390000016567"/>
<name>A0A671UCP0_SPAAU</name>
<dbReference type="GO" id="GO:0061799">
    <property type="term" value="F:cyclic pyranopterin monophosphate synthase activity"/>
    <property type="evidence" value="ECO:0007669"/>
    <property type="project" value="UniProtKB-EC"/>
</dbReference>
<evidence type="ECO:0000256" key="21">
    <source>
        <dbReference type="SAM" id="MobiDB-lite"/>
    </source>
</evidence>
<evidence type="ECO:0000256" key="3">
    <source>
        <dbReference type="ARBA" id="ARBA00005046"/>
    </source>
</evidence>
<dbReference type="InterPro" id="IPR036522">
    <property type="entry name" value="MoaC_sf"/>
</dbReference>
<comment type="function">
    <text evidence="19">Isoform MOCS1A and isoform MOCS1B probably form a complex that catalyzes the conversion of 5'-GTP to cyclic pyranopterin monophosphate (cPMP). MOCS1A catalyzes the cyclization of GTP to (8S)-3',8-cyclo-7,8-dihydroguanosine 5'-triphosphate and MOCS1B catalyzes the subsequent conversion of (8S)-3',8-cyclo-7,8-dihydroguanosine 5'-triphosphate to cPMP.</text>
</comment>
<dbReference type="SUPFAM" id="SSF102114">
    <property type="entry name" value="Radical SAM enzymes"/>
    <property type="match status" value="1"/>
</dbReference>
<feature type="region of interest" description="Disordered" evidence="21">
    <location>
        <begin position="382"/>
        <end position="404"/>
    </location>
</feature>
<reference evidence="23" key="2">
    <citation type="submission" date="2025-08" db="UniProtKB">
        <authorList>
            <consortium name="Ensembl"/>
        </authorList>
    </citation>
    <scope>IDENTIFICATION</scope>
</reference>
<dbReference type="InterPro" id="IPR047594">
    <property type="entry name" value="MoaC_bact/euk"/>
</dbReference>
<dbReference type="HAMAP" id="MF_01225_B">
    <property type="entry name" value="MoaA_B"/>
    <property type="match status" value="1"/>
</dbReference>
<comment type="catalytic activity">
    <reaction evidence="18">
        <text>GTP + AH2 + S-adenosyl-L-methionine = (8S)-3',8-cyclo-7,8-dihydroguanosine 5'-triphosphate + 5'-deoxyadenosine + L-methionine + A + H(+)</text>
        <dbReference type="Rhea" id="RHEA:49576"/>
        <dbReference type="ChEBI" id="CHEBI:13193"/>
        <dbReference type="ChEBI" id="CHEBI:15378"/>
        <dbReference type="ChEBI" id="CHEBI:17319"/>
        <dbReference type="ChEBI" id="CHEBI:17499"/>
        <dbReference type="ChEBI" id="CHEBI:37565"/>
        <dbReference type="ChEBI" id="CHEBI:57844"/>
        <dbReference type="ChEBI" id="CHEBI:59789"/>
        <dbReference type="ChEBI" id="CHEBI:131766"/>
        <dbReference type="EC" id="4.1.99.22"/>
    </reaction>
</comment>
<comment type="pathway">
    <text evidence="3">Cofactor biosynthesis; molybdopterin biosynthesis.</text>
</comment>
<keyword evidence="24" id="KW-1185">Reference proteome</keyword>
<keyword evidence="11" id="KW-0479">Metal-binding</keyword>
<comment type="subunit">
    <text evidence="20">Isoform MOCS1A and isoform MOCS1B probably form a heterooligomer.</text>
</comment>